<organism evidence="1 2">
    <name type="scientific">Helicobacter canis</name>
    <dbReference type="NCBI Taxonomy" id="29419"/>
    <lineage>
        <taxon>Bacteria</taxon>
        <taxon>Pseudomonadati</taxon>
        <taxon>Campylobacterota</taxon>
        <taxon>Epsilonproteobacteria</taxon>
        <taxon>Campylobacterales</taxon>
        <taxon>Helicobacteraceae</taxon>
        <taxon>Helicobacter</taxon>
    </lineage>
</organism>
<dbReference type="Proteomes" id="UP000323707">
    <property type="component" value="Unassembled WGS sequence"/>
</dbReference>
<comment type="caution">
    <text evidence="1">The sequence shown here is derived from an EMBL/GenBank/DDBJ whole genome shotgun (WGS) entry which is preliminary data.</text>
</comment>
<reference evidence="1 2" key="1">
    <citation type="submission" date="2019-09" db="EMBL/GenBank/DDBJ databases">
        <title>Draft genome sequence of various Type strains from the CCUG.</title>
        <authorList>
            <person name="Pineiro-Iglesias B."/>
            <person name="Tunovic T."/>
            <person name="Unosson C."/>
            <person name="Inganas E."/>
            <person name="Ohlen M."/>
            <person name="Cardew S."/>
            <person name="Jensie-Markopoulos S."/>
            <person name="Salva-Serra F."/>
            <person name="Jaen-Luchoro D."/>
            <person name="Karlsson R."/>
            <person name="Svensson-Stadler L."/>
            <person name="Chun J."/>
            <person name="Moore E."/>
        </authorList>
    </citation>
    <scope>NUCLEOTIDE SEQUENCE [LARGE SCALE GENOMIC DNA]</scope>
    <source>
        <strain evidence="1 2">CCUG 32756T</strain>
    </source>
</reference>
<evidence type="ECO:0000313" key="1">
    <source>
        <dbReference type="EMBL" id="KAA8710077.1"/>
    </source>
</evidence>
<proteinExistence type="predicted"/>
<evidence type="ECO:0000313" key="2">
    <source>
        <dbReference type="Proteomes" id="UP000323707"/>
    </source>
</evidence>
<protein>
    <submittedName>
        <fullName evidence="1">Uncharacterized protein</fullName>
    </submittedName>
</protein>
<sequence length="165" mass="19147">MSVKAGVEYRKFSFVETIIIRWKTRSLGADIDALILIVSVLVYMGRNALEQQLERAREIIQERVRLNAMAHIIFERAQVEIARYMADEELYIKARNKMFEEIIHNIQLYGIVLDMLPGEANASKLQIVRSVIQKAYDEEFMLNSEAKRLLEAQEKTNASLREADK</sequence>
<accession>A0A5M9QQ15</accession>
<name>A0A5M9QQ15_9HELI</name>
<gene>
    <name evidence="1" type="ORF">F4V45_03655</name>
</gene>
<dbReference type="EMBL" id="VXKE01000010">
    <property type="protein sequence ID" value="KAA8710077.1"/>
    <property type="molecule type" value="Genomic_DNA"/>
</dbReference>
<dbReference type="RefSeq" id="WP_150337114.1">
    <property type="nucleotide sequence ID" value="NZ_JAERIX010000055.1"/>
</dbReference>
<dbReference type="AlphaFoldDB" id="A0A5M9QQ15"/>